<accession>A0ABU2M4I3</accession>
<keyword evidence="3" id="KW-1185">Reference proteome</keyword>
<dbReference type="RefSeq" id="WP_311509859.1">
    <property type="nucleotide sequence ID" value="NZ_JAVREP010000001.1"/>
</dbReference>
<proteinExistence type="predicted"/>
<comment type="caution">
    <text evidence="2">The sequence shown here is derived from an EMBL/GenBank/DDBJ whole genome shotgun (WGS) entry which is preliminary data.</text>
</comment>
<dbReference type="EMBL" id="JAVREP010000001">
    <property type="protein sequence ID" value="MDT0327065.1"/>
    <property type="molecule type" value="Genomic_DNA"/>
</dbReference>
<dbReference type="Proteomes" id="UP001183390">
    <property type="component" value="Unassembled WGS sequence"/>
</dbReference>
<organism evidence="2 3">
    <name type="scientific">Nocardiopsis lambiniae</name>
    <dbReference type="NCBI Taxonomy" id="3075539"/>
    <lineage>
        <taxon>Bacteria</taxon>
        <taxon>Bacillati</taxon>
        <taxon>Actinomycetota</taxon>
        <taxon>Actinomycetes</taxon>
        <taxon>Streptosporangiales</taxon>
        <taxon>Nocardiopsidaceae</taxon>
        <taxon>Nocardiopsis</taxon>
    </lineage>
</organism>
<evidence type="ECO:0000313" key="3">
    <source>
        <dbReference type="Proteomes" id="UP001183390"/>
    </source>
</evidence>
<gene>
    <name evidence="2" type="ORF">RM479_01440</name>
</gene>
<evidence type="ECO:0000313" key="2">
    <source>
        <dbReference type="EMBL" id="MDT0327065.1"/>
    </source>
</evidence>
<protein>
    <submittedName>
        <fullName evidence="2">Uncharacterized protein</fullName>
    </submittedName>
</protein>
<feature type="region of interest" description="Disordered" evidence="1">
    <location>
        <begin position="1"/>
        <end position="20"/>
    </location>
</feature>
<name>A0ABU2M4I3_9ACTN</name>
<reference evidence="3" key="1">
    <citation type="submission" date="2023-07" db="EMBL/GenBank/DDBJ databases">
        <title>30 novel species of actinomycetes from the DSMZ collection.</title>
        <authorList>
            <person name="Nouioui I."/>
        </authorList>
    </citation>
    <scope>NUCLEOTIDE SEQUENCE [LARGE SCALE GENOMIC DNA]</scope>
    <source>
        <strain evidence="3">DSM 44743</strain>
    </source>
</reference>
<evidence type="ECO:0000256" key="1">
    <source>
        <dbReference type="SAM" id="MobiDB-lite"/>
    </source>
</evidence>
<sequence length="91" mass="9656">MAAAMTACGGGETTPESMTVDAEVMCEDFVQRELDTAAEFSGTEATVADAEAWTYEVTGAVTYDGTNASYICTVATDETGEEWTLTDLTFE</sequence>